<protein>
    <recommendedName>
        <fullName evidence="5">HpcH/HpaI aldolase/citrate lyase domain-containing protein</fullName>
    </recommendedName>
</protein>
<feature type="compositionally biased region" description="Polar residues" evidence="4">
    <location>
        <begin position="275"/>
        <end position="289"/>
    </location>
</feature>
<evidence type="ECO:0000313" key="6">
    <source>
        <dbReference type="EMBL" id="KAJ2673785.1"/>
    </source>
</evidence>
<accession>A0A9W8G5B8</accession>
<dbReference type="InterPro" id="IPR005000">
    <property type="entry name" value="Aldolase/citrate-lyase_domain"/>
</dbReference>
<dbReference type="PANTHER" id="PTHR30502:SF0">
    <property type="entry name" value="PHOSPHOENOLPYRUVATE CARBOXYLASE FAMILY PROTEIN"/>
    <property type="match status" value="1"/>
</dbReference>
<dbReference type="InterPro" id="IPR015813">
    <property type="entry name" value="Pyrv/PenolPyrv_kinase-like_dom"/>
</dbReference>
<sequence length="585" mass="61902">MPSNSDDDMVSKSPTASPEKPIRVVLETEPPARKPGRPRLDISANFQDTGEMANHSHRFVWCIACIKSNRPLYKKDRLPARGDLMQRHLQTCKYVSDEVRQKFCASPRSSSASSAGESKARKARIANIISGAASPPSSSPLTAIAAARAVASATPAAPIAAASEPVLPSISALSAPAEHYSKAAVLPPPLPLLHPSSHARPSSSPATSEHNQLPRIRSPQMRSATPIDLPSLSRRSHPYYTRDPHHPVNHHHGARISPSRTPQRPSTPMMPPQHSLRTSPPSSITSGGATTADAAHYSQRTSPPEPVFVASTGHASSSVIMHRVRSMASSRLRGKLQSGKPAHGIVLSIPSLALAKTASWLGFDFAVIDMEPRSAGLIADMVAAMRSAGACTPLVRVPSYQQSGEWIQWAAEAGAQGVVVPGIQSKDQMWAVVSQCTGDPRDVHSAPPSSSGLPIAHGSANRMLVIPQIDCAAANVEEILAVPGVDAAFVDSAQALGDEQRAAPHGAQCTPKNNRRALLGFHGDGETMVDKVLACGRYLAVPLGIDSASGPAARLRSRQGFQMVAVSDLDVFASAAAEQLRLLRD</sequence>
<feature type="region of interest" description="Disordered" evidence="4">
    <location>
        <begin position="1"/>
        <end position="39"/>
    </location>
</feature>
<comment type="caution">
    <text evidence="6">The sequence shown here is derived from an EMBL/GenBank/DDBJ whole genome shotgun (WGS) entry which is preliminary data.</text>
</comment>
<dbReference type="Pfam" id="PF03328">
    <property type="entry name" value="HpcH_HpaI"/>
    <property type="match status" value="1"/>
</dbReference>
<gene>
    <name evidence="6" type="ORF">GGI25_004592</name>
</gene>
<dbReference type="InterPro" id="IPR050251">
    <property type="entry name" value="HpcH-HpaI_aldolase"/>
</dbReference>
<proteinExistence type="inferred from homology"/>
<dbReference type="PANTHER" id="PTHR30502">
    <property type="entry name" value="2-KETO-3-DEOXY-L-RHAMNONATE ALDOLASE"/>
    <property type="match status" value="1"/>
</dbReference>
<evidence type="ECO:0000256" key="1">
    <source>
        <dbReference type="ARBA" id="ARBA00005568"/>
    </source>
</evidence>
<feature type="compositionally biased region" description="Low complexity" evidence="4">
    <location>
        <begin position="193"/>
        <end position="208"/>
    </location>
</feature>
<organism evidence="6 7">
    <name type="scientific">Coemansia spiralis</name>
    <dbReference type="NCBI Taxonomy" id="417178"/>
    <lineage>
        <taxon>Eukaryota</taxon>
        <taxon>Fungi</taxon>
        <taxon>Fungi incertae sedis</taxon>
        <taxon>Zoopagomycota</taxon>
        <taxon>Kickxellomycotina</taxon>
        <taxon>Kickxellomycetes</taxon>
        <taxon>Kickxellales</taxon>
        <taxon>Kickxellaceae</taxon>
        <taxon>Coemansia</taxon>
    </lineage>
</organism>
<dbReference type="OrthoDB" id="1621678at2759"/>
<reference evidence="6" key="1">
    <citation type="submission" date="2022-07" db="EMBL/GenBank/DDBJ databases">
        <title>Phylogenomic reconstructions and comparative analyses of Kickxellomycotina fungi.</title>
        <authorList>
            <person name="Reynolds N.K."/>
            <person name="Stajich J.E."/>
            <person name="Barry K."/>
            <person name="Grigoriev I.V."/>
            <person name="Crous P."/>
            <person name="Smith M.E."/>
        </authorList>
    </citation>
    <scope>NUCLEOTIDE SEQUENCE</scope>
    <source>
        <strain evidence="6">NRRL 3115</strain>
    </source>
</reference>
<keyword evidence="2" id="KW-0479">Metal-binding</keyword>
<dbReference type="SUPFAM" id="SSF51621">
    <property type="entry name" value="Phosphoenolpyruvate/pyruvate domain"/>
    <property type="match status" value="1"/>
</dbReference>
<feature type="region of interest" description="Disordered" evidence="4">
    <location>
        <begin position="191"/>
        <end position="302"/>
    </location>
</feature>
<evidence type="ECO:0000256" key="2">
    <source>
        <dbReference type="ARBA" id="ARBA00022723"/>
    </source>
</evidence>
<evidence type="ECO:0000259" key="5">
    <source>
        <dbReference type="Pfam" id="PF03328"/>
    </source>
</evidence>
<feature type="compositionally biased region" description="Low complexity" evidence="4">
    <location>
        <begin position="257"/>
        <end position="267"/>
    </location>
</feature>
<comment type="similarity">
    <text evidence="1">Belongs to the HpcH/HpaI aldolase family.</text>
</comment>
<feature type="domain" description="HpcH/HpaI aldolase/citrate lyase" evidence="5">
    <location>
        <begin position="353"/>
        <end position="490"/>
    </location>
</feature>
<dbReference type="AlphaFoldDB" id="A0A9W8G5B8"/>
<dbReference type="GO" id="GO:0005737">
    <property type="term" value="C:cytoplasm"/>
    <property type="evidence" value="ECO:0007669"/>
    <property type="project" value="TreeGrafter"/>
</dbReference>
<dbReference type="InterPro" id="IPR040442">
    <property type="entry name" value="Pyrv_kinase-like_dom_sf"/>
</dbReference>
<evidence type="ECO:0000313" key="7">
    <source>
        <dbReference type="Proteomes" id="UP001151518"/>
    </source>
</evidence>
<dbReference type="Gene3D" id="3.20.20.60">
    <property type="entry name" value="Phosphoenolpyruvate-binding domains"/>
    <property type="match status" value="1"/>
</dbReference>
<evidence type="ECO:0000256" key="3">
    <source>
        <dbReference type="ARBA" id="ARBA00023239"/>
    </source>
</evidence>
<keyword evidence="3" id="KW-0456">Lyase</keyword>
<dbReference type="GO" id="GO:0016832">
    <property type="term" value="F:aldehyde-lyase activity"/>
    <property type="evidence" value="ECO:0007669"/>
    <property type="project" value="TreeGrafter"/>
</dbReference>
<evidence type="ECO:0000256" key="4">
    <source>
        <dbReference type="SAM" id="MobiDB-lite"/>
    </source>
</evidence>
<dbReference type="Proteomes" id="UP001151518">
    <property type="component" value="Unassembled WGS sequence"/>
</dbReference>
<dbReference type="GO" id="GO:0046872">
    <property type="term" value="F:metal ion binding"/>
    <property type="evidence" value="ECO:0007669"/>
    <property type="project" value="UniProtKB-KW"/>
</dbReference>
<dbReference type="EMBL" id="JANBTW010000064">
    <property type="protein sequence ID" value="KAJ2673785.1"/>
    <property type="molecule type" value="Genomic_DNA"/>
</dbReference>
<name>A0A9W8G5B8_9FUNG</name>